<protein>
    <recommendedName>
        <fullName evidence="4">Outer membrane protein beta-barrel domain-containing protein</fullName>
    </recommendedName>
</protein>
<feature type="chain" id="PRO_5046316547" description="Outer membrane protein beta-barrel domain-containing protein" evidence="1">
    <location>
        <begin position="23"/>
        <end position="178"/>
    </location>
</feature>
<name>A0ABU7RGZ9_9BACT</name>
<evidence type="ECO:0000313" key="3">
    <source>
        <dbReference type="Proteomes" id="UP001357452"/>
    </source>
</evidence>
<dbReference type="Proteomes" id="UP001357452">
    <property type="component" value="Unassembled WGS sequence"/>
</dbReference>
<reference evidence="2 3" key="1">
    <citation type="submission" date="2024-01" db="EMBL/GenBank/DDBJ databases">
        <title>Niabella digestum sp. nov., isolated from waste digestion system.</title>
        <authorList>
            <person name="Zhang L."/>
        </authorList>
    </citation>
    <scope>NUCLEOTIDE SEQUENCE [LARGE SCALE GENOMIC DNA]</scope>
    <source>
        <strain evidence="2 3">A18</strain>
    </source>
</reference>
<accession>A0ABU7RGZ9</accession>
<keyword evidence="1" id="KW-0732">Signal</keyword>
<proteinExistence type="predicted"/>
<feature type="signal peptide" evidence="1">
    <location>
        <begin position="1"/>
        <end position="22"/>
    </location>
</feature>
<dbReference type="EMBL" id="JAZGLY010000004">
    <property type="protein sequence ID" value="MEE6187257.1"/>
    <property type="molecule type" value="Genomic_DNA"/>
</dbReference>
<organism evidence="2 3">
    <name type="scientific">Niabella digestorum</name>
    <dbReference type="NCBI Taxonomy" id="3117701"/>
    <lineage>
        <taxon>Bacteria</taxon>
        <taxon>Pseudomonadati</taxon>
        <taxon>Bacteroidota</taxon>
        <taxon>Chitinophagia</taxon>
        <taxon>Chitinophagales</taxon>
        <taxon>Chitinophagaceae</taxon>
        <taxon>Niabella</taxon>
    </lineage>
</organism>
<evidence type="ECO:0000313" key="2">
    <source>
        <dbReference type="EMBL" id="MEE6187257.1"/>
    </source>
</evidence>
<comment type="caution">
    <text evidence="2">The sequence shown here is derived from an EMBL/GenBank/DDBJ whole genome shotgun (WGS) entry which is preliminary data.</text>
</comment>
<gene>
    <name evidence="2" type="ORF">V2H41_08230</name>
</gene>
<evidence type="ECO:0000256" key="1">
    <source>
        <dbReference type="SAM" id="SignalP"/>
    </source>
</evidence>
<sequence>MKMKKTLLPVALFLLLTNFLCAQNGYKNAVGVRFNTYIGYDVLALSYKSFLANHDALEFNLGFGGRNMYVPGTSGQSFSPGISLAGAYQYHVDIETATNEHLRWFAGGGLILFHIFSKNNFYEGFGAGLFGTCGIDYKFKNTPLNLTADWRPTVYLSAPDSFSPLQIGTLGVAVRYTF</sequence>
<keyword evidence="3" id="KW-1185">Reference proteome</keyword>
<evidence type="ECO:0008006" key="4">
    <source>
        <dbReference type="Google" id="ProtNLM"/>
    </source>
</evidence>